<dbReference type="GO" id="GO:0005813">
    <property type="term" value="C:centrosome"/>
    <property type="evidence" value="ECO:0007669"/>
    <property type="project" value="InterPro"/>
</dbReference>
<reference evidence="3 4" key="1">
    <citation type="submission" date="2019-03" db="EMBL/GenBank/DDBJ databases">
        <title>An improved genome assembly of the fluke Schistosoma japonicum.</title>
        <authorList>
            <person name="Hu W."/>
            <person name="Luo F."/>
            <person name="Yin M."/>
            <person name="Mo X."/>
            <person name="Sun C."/>
            <person name="Wu Q."/>
            <person name="Zhu B."/>
            <person name="Xiang M."/>
            <person name="Wang J."/>
            <person name="Wang Y."/>
            <person name="Zhang T."/>
            <person name="Xu B."/>
            <person name="Zheng H."/>
            <person name="Feng Z."/>
        </authorList>
    </citation>
    <scope>NUCLEOTIDE SEQUENCE [LARGE SCALE GENOMIC DNA]</scope>
    <source>
        <strain evidence="3">HuSjv2</strain>
        <tissue evidence="3">Worms</tissue>
    </source>
</reference>
<accession>A0A4Z2D5V8</accession>
<feature type="region of interest" description="Disordered" evidence="2">
    <location>
        <begin position="310"/>
        <end position="330"/>
    </location>
</feature>
<feature type="region of interest" description="Disordered" evidence="2">
    <location>
        <begin position="1332"/>
        <end position="1353"/>
    </location>
</feature>
<sequence length="2204" mass="246081">MPHDGSDLMERIRQIVNQQKLRCLDENKLESSSISGLNLNDLMSDNHNKTEVSSKLFIRKVVEATAPSAYPGFSTITGDKKKTFTDDSFHKLSRCDAKSHILKRLRDTSPTNLCVKRVSAKNTCSTQVDSQTNAVPNNVNAWRQGKDLIKRYLSTSSESINKHADMKQSSPKLAHTSPLGFDSVIAKDNQKMLNLNQNELKTTKNSNKANGNLINGSFVASLGFDSVISKDQQKVLDVNRNDMVTTKNSHNVNKHLVENAPLIASKSKKGLFRPVKPKTVSNNHSDSPTSVQAYIRDCPTSRAHLKALVQQQREARKQEHKRQLEAEKEKRERIQRNLQATALAAAAAAAAKSPITPRKRVSEHSSAIPVGLFQPVKTSVVQLNSYSSEREQKLEELLRREMSTPENQVVKNTFISSDGDSLHSSYRDFIETLEVKPYPTNSLSTSPVSSNEYNMKRNLTATVHKPEDFISETQNNGTINNCTNSIRMNNCKQILDSNSTVMQQKFFDQKSCIHNLQVSSHSHKYSTVGFHNTLKTEVQVPIPMVDNISSRSGTGMTITHRPQTLKKRSLSAKGRNVTSYPNRLKTTVCDRLTEAALLDIKLSAQRMKHMLVVDSDNDDSDEDLQCSYADSGVNFCVPSYSSAVHRPTVNVWRRLEAVGASESELEEDHVCIIEDVKDENSMDHASENHLTSWKYSSAYGKNFHQTGIIHHAENVHAKNEFHSLIYNDPLRFASVHNRQQKIFHRERNEFFRSSQPQANRMEKVESRERNNADGITLPYSGEINDKESKIVQSIVPGNTNDQSTNVEYVDLDHCVLSHPASSVGTKAHELFVPEDSSESQRISADHQKINTFLNRIINSSQPRLTPAALNLQLTAEMNYLESLSGSMQHVADMESLRQISAAQAECVSLAQLLKARESQTLLKGNNQVLKKGTPAVLVSPEAGRLVSGVHSPQFECLLKAAEEFDKIDRRLSIKASHLDSISYCSTESPSINSNITNEGSTQESVNGSISGSCANKPTTKSTKTISIDNVKSISEGAPTASDSSNESCHPFPITPTGKFDQASKPCELTIILSPKSNKSSAVAKNLDKESVLVDSSDNSKPMESYDKVATNEVFSRKSSDQVISRRKKSKRYSRNENLHIKSIGIPTLNLCVTSPNSSCQIERNEKFDQVKYVLNKRVEALKSRRKNAEELLALSKNLELEEVEVVRLEREALNAIQVKRSALRASHFQLSNDYESEKCSKSSHYSKNSDFRQRRSNSHSPVYVQHSNYSHYSDELSVEEPASGKTNSEQFPAASLGESVSPLKSNRFNSNIGSECSTARTVSTATDLKYCKSDSDSNPSVSHSEKHHSHTSVNNYKLMSNQYSEKCTTNFNSENNDINRTSKDPNHLFSKADIAVETTPSLRNLSLDRTVTPTPRQLRQRSNSHDSGRRKRVTVPNSTDSLDEDCRVYGVGDDEPFSIMSANSHSDLSELESRIQALNSNLKKQESILCRINVEYKRVHKDRLARLESTLLKHRQLCTEIIANIKADLDVCKASICTEASDSYSKSVKKLVDVDNTSYLSPSKSLNKTLSNFDDNSVLCTPSKHTDKFASSCHILFTGKQPPNEDETEPDTLISVAEELVSPQEDTEDELKQLDLDDDIDRSTPVVAEHSPNSVNKTTTCSSDAESKQTINSDVSKSKQSLSPAHAESYYYPDVQPGSKVDNDFKSLGNLDILHGSESKRKFDNTSGKCEIGLTDNLLTPEHVDKTDVFSNQLNAESFINECPSVNNITGEFNELTSNQIFSASPSGVVNEIGNTFVDDEKISTVTTTIEDFDNMVVSTDISIPSGKISLRKTASDHRQREELVDRITNELLNQLVSEAIDSMLNVRKTNFEIKTIENPASDDDGDDLLNDESLQKSSGSESSSDELIPLLDLGLKTLEDDGEKSLETVKSKICVTPEPSFTVENIQGLFADTPKRTQPLIHLAVKHFWAARLNANLGCEGVALFKASNNPPIEFGVDYYDEADLEMFKTQSKVRFISRALLFDLISEIVRKIFIDGISDNDDELKNRPTITTTTTTTNLFGLKPFNRVSSAQFRLWRGPCPPATYNQLLAIVTSEVHRELNLETESKSDLHNHKDNIIKRPGLYEIIPSGARFSRLVQWTLSKKSWLDRLLDLELRADEPTWLSYVPEEREIKMKLSSELWEDILEESLNSVIALNTCHFSK</sequence>
<evidence type="ECO:0000313" key="4">
    <source>
        <dbReference type="Proteomes" id="UP000311919"/>
    </source>
</evidence>
<dbReference type="GO" id="GO:0034453">
    <property type="term" value="P:microtubule anchoring"/>
    <property type="evidence" value="ECO:0007669"/>
    <property type="project" value="InterPro"/>
</dbReference>
<feature type="compositionally biased region" description="Polar residues" evidence="2">
    <location>
        <begin position="993"/>
        <end position="1017"/>
    </location>
</feature>
<dbReference type="PANTHER" id="PTHR13958:SF3">
    <property type="entry name" value="CAP-GLY DOMAIN-CONTAINING PROTEIN-RELATED"/>
    <property type="match status" value="1"/>
</dbReference>
<feature type="region of interest" description="Disordered" evidence="2">
    <location>
        <begin position="756"/>
        <end position="780"/>
    </location>
</feature>
<feature type="compositionally biased region" description="Polar residues" evidence="2">
    <location>
        <begin position="1651"/>
        <end position="1683"/>
    </location>
</feature>
<dbReference type="PANTHER" id="PTHR13958">
    <property type="entry name" value="CENTROSOME-ASSOCIATED PROTEIN 350"/>
    <property type="match status" value="1"/>
</dbReference>
<feature type="compositionally biased region" description="Basic and acidic residues" evidence="2">
    <location>
        <begin position="760"/>
        <end position="771"/>
    </location>
</feature>
<feature type="compositionally biased region" description="Acidic residues" evidence="2">
    <location>
        <begin position="1881"/>
        <end position="1891"/>
    </location>
</feature>
<proteinExistence type="predicted"/>
<feature type="region of interest" description="Disordered" evidence="2">
    <location>
        <begin position="1878"/>
        <end position="1906"/>
    </location>
</feature>
<organism evidence="3 4">
    <name type="scientific">Schistosoma japonicum</name>
    <name type="common">Blood fluke</name>
    <dbReference type="NCBI Taxonomy" id="6182"/>
    <lineage>
        <taxon>Eukaryota</taxon>
        <taxon>Metazoa</taxon>
        <taxon>Spiralia</taxon>
        <taxon>Lophotrochozoa</taxon>
        <taxon>Platyhelminthes</taxon>
        <taxon>Trematoda</taxon>
        <taxon>Digenea</taxon>
        <taxon>Strigeidida</taxon>
        <taxon>Schistosomatoidea</taxon>
        <taxon>Schistosomatidae</taxon>
        <taxon>Schistosoma</taxon>
    </lineage>
</organism>
<feature type="compositionally biased region" description="Low complexity" evidence="2">
    <location>
        <begin position="1018"/>
        <end position="1027"/>
    </location>
</feature>
<feature type="compositionally biased region" description="Low complexity" evidence="2">
    <location>
        <begin position="1892"/>
        <end position="1906"/>
    </location>
</feature>
<dbReference type="EMBL" id="SKCS01000282">
    <property type="protein sequence ID" value="TNN11828.1"/>
    <property type="molecule type" value="Genomic_DNA"/>
</dbReference>
<feature type="region of interest" description="Disordered" evidence="2">
    <location>
        <begin position="993"/>
        <end position="1056"/>
    </location>
</feature>
<name>A0A4Z2D5V8_SCHJA</name>
<feature type="compositionally biased region" description="Basic and acidic residues" evidence="2">
    <location>
        <begin position="313"/>
        <end position="330"/>
    </location>
</feature>
<feature type="region of interest" description="Disordered" evidence="2">
    <location>
        <begin position="1405"/>
        <end position="1441"/>
    </location>
</feature>
<evidence type="ECO:0000256" key="2">
    <source>
        <dbReference type="SAM" id="MobiDB-lite"/>
    </source>
</evidence>
<feature type="compositionally biased region" description="Polar residues" evidence="2">
    <location>
        <begin position="1405"/>
        <end position="1421"/>
    </location>
</feature>
<dbReference type="STRING" id="6182.A0A4Z2D5V8"/>
<feature type="region of interest" description="Disordered" evidence="2">
    <location>
        <begin position="1644"/>
        <end position="1684"/>
    </location>
</feature>
<evidence type="ECO:0000313" key="3">
    <source>
        <dbReference type="EMBL" id="TNN11828.1"/>
    </source>
</evidence>
<protein>
    <submittedName>
        <fullName evidence="3">Serine rich adhesin for platelets isoform 2</fullName>
    </submittedName>
</protein>
<dbReference type="OrthoDB" id="306254at2759"/>
<comment type="caution">
    <text evidence="3">The sequence shown here is derived from an EMBL/GenBank/DDBJ whole genome shotgun (WGS) entry which is preliminary data.</text>
</comment>
<feature type="region of interest" description="Disordered" evidence="2">
    <location>
        <begin position="1239"/>
        <end position="1261"/>
    </location>
</feature>
<keyword evidence="1" id="KW-0175">Coiled coil</keyword>
<dbReference type="InterPro" id="IPR028750">
    <property type="entry name" value="CEP350/CC187"/>
</dbReference>
<gene>
    <name evidence="3" type="ORF">EWB00_004314</name>
</gene>
<evidence type="ECO:0000256" key="1">
    <source>
        <dbReference type="SAM" id="Coils"/>
    </source>
</evidence>
<dbReference type="Proteomes" id="UP000311919">
    <property type="component" value="Unassembled WGS sequence"/>
</dbReference>
<dbReference type="GO" id="GO:0008017">
    <property type="term" value="F:microtubule binding"/>
    <property type="evidence" value="ECO:0007669"/>
    <property type="project" value="InterPro"/>
</dbReference>
<keyword evidence="4" id="KW-1185">Reference proteome</keyword>
<feature type="coiled-coil region" evidence="1">
    <location>
        <begin position="1171"/>
        <end position="1211"/>
    </location>
</feature>